<feature type="domain" description="Glycosyltransferase 2-like" evidence="1">
    <location>
        <begin position="10"/>
        <end position="150"/>
    </location>
</feature>
<dbReference type="Gene3D" id="3.90.550.10">
    <property type="entry name" value="Spore Coat Polysaccharide Biosynthesis Protein SpsA, Chain A"/>
    <property type="match status" value="1"/>
</dbReference>
<dbReference type="Proteomes" id="UP000295748">
    <property type="component" value="Chromosome"/>
</dbReference>
<proteinExistence type="predicted"/>
<dbReference type="PANTHER" id="PTHR22916:SF3">
    <property type="entry name" value="UDP-GLCNAC:BETAGAL BETA-1,3-N-ACETYLGLUCOSAMINYLTRANSFERASE-LIKE PROTEIN 1"/>
    <property type="match status" value="1"/>
</dbReference>
<name>A0ABX5SSC3_9MICO</name>
<dbReference type="InterPro" id="IPR029044">
    <property type="entry name" value="Nucleotide-diphossugar_trans"/>
</dbReference>
<accession>A0ABX5SSC3</accession>
<dbReference type="Pfam" id="PF00535">
    <property type="entry name" value="Glycos_transf_2"/>
    <property type="match status" value="1"/>
</dbReference>
<evidence type="ECO:0000313" key="3">
    <source>
        <dbReference type="Proteomes" id="UP000295748"/>
    </source>
</evidence>
<protein>
    <submittedName>
        <fullName evidence="2">Glycosyltransferase family 2 protein</fullName>
    </submittedName>
</protein>
<evidence type="ECO:0000313" key="2">
    <source>
        <dbReference type="EMBL" id="QBR88102.1"/>
    </source>
</evidence>
<dbReference type="CDD" id="cd00761">
    <property type="entry name" value="Glyco_tranf_GTA_type"/>
    <property type="match status" value="1"/>
</dbReference>
<reference evidence="2 3" key="1">
    <citation type="submission" date="2019-03" db="EMBL/GenBank/DDBJ databases">
        <authorList>
            <person name="Dong K."/>
        </authorList>
    </citation>
    <scope>NUCLEOTIDE SEQUENCE [LARGE SCALE GENOMIC DNA]</scope>
    <source>
        <strain evidence="3">dk512</strain>
    </source>
</reference>
<sequence>MTVDDETIDILLPHYGDVEYLRLAVDSVRAQTDTRWRLICVDDASPSSAGHEWISSLDDPRIVAIRNEENLGVARNFARCLDLSTAEWFVMMGADDVMMPRYLETVRRAAARTPAADIVQPGVQVIDDDGKPAHPLPDLVKNLLRPRTRNGDRVLVGEPFAVSLARADWAYFPSLLWRRASVAVHGFDASYDVALDLALLLDIAMAGGTLRVTDDVCFQYRRHARSFSQATAVSGLRFDQERRFFQHYAGRLRSRGWNRAARVARRRTVSRLNAAAESAVALFGGRMRDARRLAAYVVR</sequence>
<evidence type="ECO:0000259" key="1">
    <source>
        <dbReference type="Pfam" id="PF00535"/>
    </source>
</evidence>
<dbReference type="PANTHER" id="PTHR22916">
    <property type="entry name" value="GLYCOSYLTRANSFERASE"/>
    <property type="match status" value="1"/>
</dbReference>
<dbReference type="EMBL" id="CP038266">
    <property type="protein sequence ID" value="QBR88102.1"/>
    <property type="molecule type" value="Genomic_DNA"/>
</dbReference>
<keyword evidence="3" id="KW-1185">Reference proteome</keyword>
<organism evidence="2 3">
    <name type="scientific">Microbacterium wangchenii</name>
    <dbReference type="NCBI Taxonomy" id="2541726"/>
    <lineage>
        <taxon>Bacteria</taxon>
        <taxon>Bacillati</taxon>
        <taxon>Actinomycetota</taxon>
        <taxon>Actinomycetes</taxon>
        <taxon>Micrococcales</taxon>
        <taxon>Microbacteriaceae</taxon>
        <taxon>Microbacterium</taxon>
    </lineage>
</organism>
<dbReference type="InterPro" id="IPR001173">
    <property type="entry name" value="Glyco_trans_2-like"/>
</dbReference>
<gene>
    <name evidence="2" type="ORF">E4K62_04960</name>
</gene>
<dbReference type="SUPFAM" id="SSF53448">
    <property type="entry name" value="Nucleotide-diphospho-sugar transferases"/>
    <property type="match status" value="1"/>
</dbReference>